<evidence type="ECO:0000313" key="2">
    <source>
        <dbReference type="Proteomes" id="UP000694888"/>
    </source>
</evidence>
<sequence>MKSCAPRVSDEDNQCATSDRGTSPSLQDGASPESVTDLDLRTCENFLEPLDLQSRRKAKRLGLPDDPKETLAGTPPCEGDSGEQPASSFTPLLERRMLSPCDVSSASSFLEAACMNFDPDRMEEGHLDTILEGCTFLWDSFKEEDSSPTSTSPTTSAAASTTSTNTSAPISSSSSS</sequence>
<feature type="compositionally biased region" description="Low complexity" evidence="1">
    <location>
        <begin position="147"/>
        <end position="176"/>
    </location>
</feature>
<dbReference type="GeneID" id="106012779"/>
<organism evidence="2 3">
    <name type="scientific">Aplysia californica</name>
    <name type="common">California sea hare</name>
    <dbReference type="NCBI Taxonomy" id="6500"/>
    <lineage>
        <taxon>Eukaryota</taxon>
        <taxon>Metazoa</taxon>
        <taxon>Spiralia</taxon>
        <taxon>Lophotrochozoa</taxon>
        <taxon>Mollusca</taxon>
        <taxon>Gastropoda</taxon>
        <taxon>Heterobranchia</taxon>
        <taxon>Euthyneura</taxon>
        <taxon>Tectipleura</taxon>
        <taxon>Aplysiida</taxon>
        <taxon>Aplysioidea</taxon>
        <taxon>Aplysiidae</taxon>
        <taxon>Aplysia</taxon>
    </lineage>
</organism>
<name>A0ABM1A756_APLCA</name>
<proteinExistence type="predicted"/>
<reference evidence="3" key="1">
    <citation type="submission" date="2025-08" db="UniProtKB">
        <authorList>
            <consortium name="RefSeq"/>
        </authorList>
    </citation>
    <scope>IDENTIFICATION</scope>
</reference>
<feature type="compositionally biased region" description="Polar residues" evidence="1">
    <location>
        <begin position="14"/>
        <end position="28"/>
    </location>
</feature>
<protein>
    <submittedName>
        <fullName evidence="3">Uncharacterized protein LOC106012779</fullName>
    </submittedName>
</protein>
<keyword evidence="2" id="KW-1185">Reference proteome</keyword>
<evidence type="ECO:0000313" key="3">
    <source>
        <dbReference type="RefSeq" id="XP_012942162.1"/>
    </source>
</evidence>
<feature type="region of interest" description="Disordered" evidence="1">
    <location>
        <begin position="142"/>
        <end position="176"/>
    </location>
</feature>
<feature type="region of interest" description="Disordered" evidence="1">
    <location>
        <begin position="54"/>
        <end position="93"/>
    </location>
</feature>
<dbReference type="RefSeq" id="XP_012942162.1">
    <property type="nucleotide sequence ID" value="XM_013086708.1"/>
</dbReference>
<dbReference type="Proteomes" id="UP000694888">
    <property type="component" value="Unplaced"/>
</dbReference>
<feature type="region of interest" description="Disordered" evidence="1">
    <location>
        <begin position="1"/>
        <end position="37"/>
    </location>
</feature>
<accession>A0ABM1A756</accession>
<feature type="non-terminal residue" evidence="3">
    <location>
        <position position="176"/>
    </location>
</feature>
<evidence type="ECO:0000256" key="1">
    <source>
        <dbReference type="SAM" id="MobiDB-lite"/>
    </source>
</evidence>
<gene>
    <name evidence="3" type="primary">LOC106012779</name>
</gene>